<dbReference type="EMBL" id="VUMT01000009">
    <property type="protein sequence ID" value="MSS63748.1"/>
    <property type="molecule type" value="Genomic_DNA"/>
</dbReference>
<dbReference type="InterPro" id="IPR024232">
    <property type="entry name" value="SpoIIIAH"/>
</dbReference>
<feature type="transmembrane region" description="Helical" evidence="2">
    <location>
        <begin position="9"/>
        <end position="27"/>
    </location>
</feature>
<comment type="caution">
    <text evidence="3">The sequence shown here is derived from an EMBL/GenBank/DDBJ whole genome shotgun (WGS) entry which is preliminary data.</text>
</comment>
<dbReference type="Pfam" id="PF12685">
    <property type="entry name" value="SpoIIIAH"/>
    <property type="match status" value="1"/>
</dbReference>
<proteinExistence type="predicted"/>
<keyword evidence="2" id="KW-1133">Transmembrane helix</keyword>
<evidence type="ECO:0000256" key="1">
    <source>
        <dbReference type="SAM" id="MobiDB-lite"/>
    </source>
</evidence>
<organism evidence="3 4">
    <name type="scientific">Velocimicrobium porci</name>
    <dbReference type="NCBI Taxonomy" id="2606634"/>
    <lineage>
        <taxon>Bacteria</taxon>
        <taxon>Bacillati</taxon>
        <taxon>Bacillota</taxon>
        <taxon>Clostridia</taxon>
        <taxon>Lachnospirales</taxon>
        <taxon>Lachnospiraceae</taxon>
        <taxon>Velocimicrobium</taxon>
    </lineage>
</organism>
<accession>A0A6L5XZX0</accession>
<sequence length="233" mass="25412">MKHIFRKNQVIITALAIMIAVAGYLNFTQDKSNVAVNTAAKEDEITYGDLDDSTLDLSEEDIDTASKESDEKKDAKETNGDKVEVSDTGELIADASEKSADAGEAVLVNNTIGSDFFSSARLTREQTRAKNKEMLMEIVDNKNVTEQQKKDAVKGIVKLTSIAEMESATEILLEAKGFKNAVVSIVDNSADVIVNAKDLTEQQIAQIEDIVKRKTEISAENIVISPVGVQEKE</sequence>
<dbReference type="Proteomes" id="UP000482209">
    <property type="component" value="Unassembled WGS sequence"/>
</dbReference>
<name>A0A6L5XZX0_9FIRM</name>
<dbReference type="InterPro" id="IPR038503">
    <property type="entry name" value="SpoIIIAH_sf"/>
</dbReference>
<dbReference type="AlphaFoldDB" id="A0A6L5XZX0"/>
<feature type="compositionally biased region" description="Basic and acidic residues" evidence="1">
    <location>
        <begin position="64"/>
        <end position="85"/>
    </location>
</feature>
<keyword evidence="2" id="KW-0472">Membrane</keyword>
<keyword evidence="4" id="KW-1185">Reference proteome</keyword>
<evidence type="ECO:0000313" key="3">
    <source>
        <dbReference type="EMBL" id="MSS63748.1"/>
    </source>
</evidence>
<evidence type="ECO:0000256" key="2">
    <source>
        <dbReference type="SAM" id="Phobius"/>
    </source>
</evidence>
<dbReference type="Gene3D" id="1.10.287.4300">
    <property type="entry name" value="Stage III sporulation protein AH-like"/>
    <property type="match status" value="1"/>
</dbReference>
<evidence type="ECO:0000313" key="4">
    <source>
        <dbReference type="Proteomes" id="UP000482209"/>
    </source>
</evidence>
<feature type="region of interest" description="Disordered" evidence="1">
    <location>
        <begin position="62"/>
        <end position="88"/>
    </location>
</feature>
<gene>
    <name evidence="3" type="ORF">FYJ58_07630</name>
</gene>
<protein>
    <submittedName>
        <fullName evidence="3">SpoIIIAH-like family protein</fullName>
    </submittedName>
</protein>
<keyword evidence="2" id="KW-0812">Transmembrane</keyword>
<reference evidence="3 4" key="1">
    <citation type="submission" date="2019-08" db="EMBL/GenBank/DDBJ databases">
        <title>In-depth cultivation of the pig gut microbiome towards novel bacterial diversity and tailored functional studies.</title>
        <authorList>
            <person name="Wylensek D."/>
            <person name="Hitch T.C.A."/>
            <person name="Clavel T."/>
        </authorList>
    </citation>
    <scope>NUCLEOTIDE SEQUENCE [LARGE SCALE GENOMIC DNA]</scope>
    <source>
        <strain evidence="3 4">WCA-693-APC-MOT-I</strain>
    </source>
</reference>